<dbReference type="CDD" id="cd00685">
    <property type="entry name" value="Trans_IPPS_HT"/>
    <property type="match status" value="1"/>
</dbReference>
<dbReference type="Gene3D" id="1.10.600.10">
    <property type="entry name" value="Farnesyl Diphosphate Synthase"/>
    <property type="match status" value="1"/>
</dbReference>
<reference evidence="7 8" key="1">
    <citation type="submission" date="2019-02" db="EMBL/GenBank/DDBJ databases">
        <title>Prokaryotic population dynamics and viral predation in marine succession experiment using metagenomics: the confinement effect.</title>
        <authorList>
            <person name="Haro-Moreno J.M."/>
            <person name="Rodriguez-Valera F."/>
            <person name="Lopez-Perez M."/>
        </authorList>
    </citation>
    <scope>NUCLEOTIDE SEQUENCE [LARGE SCALE GENOMIC DNA]</scope>
    <source>
        <strain evidence="7">MED-G164</strain>
    </source>
</reference>
<evidence type="ECO:0000256" key="4">
    <source>
        <dbReference type="ARBA" id="ARBA00022723"/>
    </source>
</evidence>
<dbReference type="PANTHER" id="PTHR12001">
    <property type="entry name" value="GERANYLGERANYL PYROPHOSPHATE SYNTHASE"/>
    <property type="match status" value="1"/>
</dbReference>
<accession>A0A520N627</accession>
<evidence type="ECO:0000313" key="7">
    <source>
        <dbReference type="EMBL" id="RZO28885.1"/>
    </source>
</evidence>
<dbReference type="PROSITE" id="PS00723">
    <property type="entry name" value="POLYPRENYL_SYNTHASE_1"/>
    <property type="match status" value="1"/>
</dbReference>
<dbReference type="Proteomes" id="UP000315283">
    <property type="component" value="Unassembled WGS sequence"/>
</dbReference>
<name>A0A520N627_9GAMM</name>
<organism evidence="7 8">
    <name type="scientific">SAR86 cluster bacterium</name>
    <dbReference type="NCBI Taxonomy" id="2030880"/>
    <lineage>
        <taxon>Bacteria</taxon>
        <taxon>Pseudomonadati</taxon>
        <taxon>Pseudomonadota</taxon>
        <taxon>Gammaproteobacteria</taxon>
        <taxon>SAR86 cluster</taxon>
    </lineage>
</organism>
<evidence type="ECO:0000256" key="2">
    <source>
        <dbReference type="ARBA" id="ARBA00006706"/>
    </source>
</evidence>
<dbReference type="SUPFAM" id="SSF48576">
    <property type="entry name" value="Terpenoid synthases"/>
    <property type="match status" value="1"/>
</dbReference>
<comment type="cofactor">
    <cofactor evidence="1">
        <name>Mg(2+)</name>
        <dbReference type="ChEBI" id="CHEBI:18420"/>
    </cofactor>
</comment>
<sequence>MNKNKKISNDLKLVEKLIKKDISKEKTISGLYKYIFKSNGKKIRARLNLIASSKNLNKNRIKLASVIELLHTATLIHDDVVDDSAVRRGTKSVNKLWTNSHGVLIGDYIYSKAFMYMVDIGNKKILEELANATNDISQGELIQLDAIRNLNITLQKLKKISYYKTGRLFEAAAKTGAINSNANQAFIFNISESAKNLGILFQIKDDLLDYSNNKKIGKPVFQDIKEGKVTYPFFYAYQKAKGKEKKILKELLYSSRKIRRKDLELIESLSGIKKTEQLANHYHKKTIECAKKIKNLDIREEMIELSNNALNREK</sequence>
<dbReference type="Pfam" id="PF00348">
    <property type="entry name" value="polyprenyl_synt"/>
    <property type="match status" value="1"/>
</dbReference>
<dbReference type="PROSITE" id="PS00444">
    <property type="entry name" value="POLYPRENYL_SYNTHASE_2"/>
    <property type="match status" value="1"/>
</dbReference>
<gene>
    <name evidence="7" type="ORF">EVA97_01335</name>
</gene>
<keyword evidence="5" id="KW-0460">Magnesium</keyword>
<evidence type="ECO:0000256" key="1">
    <source>
        <dbReference type="ARBA" id="ARBA00001946"/>
    </source>
</evidence>
<dbReference type="PANTHER" id="PTHR12001:SF69">
    <property type="entry name" value="ALL TRANS-POLYPRENYL-DIPHOSPHATE SYNTHASE PDSS1"/>
    <property type="match status" value="1"/>
</dbReference>
<dbReference type="InterPro" id="IPR008949">
    <property type="entry name" value="Isoprenoid_synthase_dom_sf"/>
</dbReference>
<keyword evidence="3 6" id="KW-0808">Transferase</keyword>
<keyword evidence="4" id="KW-0479">Metal-binding</keyword>
<dbReference type="InterPro" id="IPR000092">
    <property type="entry name" value="Polyprenyl_synt"/>
</dbReference>
<dbReference type="EMBL" id="SHBJ01000006">
    <property type="protein sequence ID" value="RZO28885.1"/>
    <property type="molecule type" value="Genomic_DNA"/>
</dbReference>
<evidence type="ECO:0000256" key="5">
    <source>
        <dbReference type="ARBA" id="ARBA00022842"/>
    </source>
</evidence>
<dbReference type="GO" id="GO:0004659">
    <property type="term" value="F:prenyltransferase activity"/>
    <property type="evidence" value="ECO:0007669"/>
    <property type="project" value="InterPro"/>
</dbReference>
<comment type="caution">
    <text evidence="7">The sequence shown here is derived from an EMBL/GenBank/DDBJ whole genome shotgun (WGS) entry which is preliminary data.</text>
</comment>
<dbReference type="InterPro" id="IPR033749">
    <property type="entry name" value="Polyprenyl_synt_CS"/>
</dbReference>
<comment type="similarity">
    <text evidence="2 6">Belongs to the FPP/GGPP synthase family.</text>
</comment>
<dbReference type="GO" id="GO:0046872">
    <property type="term" value="F:metal ion binding"/>
    <property type="evidence" value="ECO:0007669"/>
    <property type="project" value="UniProtKB-KW"/>
</dbReference>
<proteinExistence type="inferred from homology"/>
<evidence type="ECO:0000256" key="6">
    <source>
        <dbReference type="RuleBase" id="RU004466"/>
    </source>
</evidence>
<dbReference type="AlphaFoldDB" id="A0A520N627"/>
<evidence type="ECO:0000256" key="3">
    <source>
        <dbReference type="ARBA" id="ARBA00022679"/>
    </source>
</evidence>
<dbReference type="SFLD" id="SFLDS00005">
    <property type="entry name" value="Isoprenoid_Synthase_Type_I"/>
    <property type="match status" value="1"/>
</dbReference>
<evidence type="ECO:0000313" key="8">
    <source>
        <dbReference type="Proteomes" id="UP000315283"/>
    </source>
</evidence>
<protein>
    <submittedName>
        <fullName evidence="7">Polyprenyl synthetase family protein</fullName>
    </submittedName>
</protein>
<dbReference type="GO" id="GO:0008299">
    <property type="term" value="P:isoprenoid biosynthetic process"/>
    <property type="evidence" value="ECO:0007669"/>
    <property type="project" value="InterPro"/>
</dbReference>